<dbReference type="RefSeq" id="WP_137642407.1">
    <property type="nucleotide sequence ID" value="NZ_BJEA01000008.1"/>
</dbReference>
<dbReference type="EC" id="2.7.7.27" evidence="5"/>
<dbReference type="NCBIfam" id="TIGR02092">
    <property type="entry name" value="glgD"/>
    <property type="match status" value="1"/>
</dbReference>
<evidence type="ECO:0000313" key="6">
    <source>
        <dbReference type="Proteomes" id="UP001589691"/>
    </source>
</evidence>
<organism evidence="5 6">
    <name type="scientific">Lactiplantibacillus modestisalitolerans</name>
    <dbReference type="NCBI Taxonomy" id="1457219"/>
    <lineage>
        <taxon>Bacteria</taxon>
        <taxon>Bacillati</taxon>
        <taxon>Bacillota</taxon>
        <taxon>Bacilli</taxon>
        <taxon>Lactobacillales</taxon>
        <taxon>Lactobacillaceae</taxon>
        <taxon>Lactiplantibacillus</taxon>
    </lineage>
</organism>
<dbReference type="PANTHER" id="PTHR43523:SF6">
    <property type="entry name" value="GLYCOGEN BIOSYNTHESIS PROTEIN GLGD"/>
    <property type="match status" value="1"/>
</dbReference>
<dbReference type="GO" id="GO:0008878">
    <property type="term" value="F:glucose-1-phosphate adenylyltransferase activity"/>
    <property type="evidence" value="ECO:0007669"/>
    <property type="project" value="UniProtKB-EC"/>
</dbReference>
<evidence type="ECO:0000259" key="3">
    <source>
        <dbReference type="Pfam" id="PF00483"/>
    </source>
</evidence>
<evidence type="ECO:0000313" key="5">
    <source>
        <dbReference type="EMBL" id="MFB9769115.1"/>
    </source>
</evidence>
<dbReference type="InterPro" id="IPR011831">
    <property type="entry name" value="ADP-Glc_PPase"/>
</dbReference>
<evidence type="ECO:0000259" key="4">
    <source>
        <dbReference type="Pfam" id="PF24894"/>
    </source>
</evidence>
<keyword evidence="6" id="KW-1185">Reference proteome</keyword>
<dbReference type="SUPFAM" id="SSF53448">
    <property type="entry name" value="Nucleotide-diphospho-sugar transferases"/>
    <property type="match status" value="1"/>
</dbReference>
<feature type="domain" description="Nucleotidyl transferase" evidence="3">
    <location>
        <begin position="19"/>
        <end position="155"/>
    </location>
</feature>
<proteinExistence type="inferred from homology"/>
<dbReference type="InterPro" id="IPR011004">
    <property type="entry name" value="Trimer_LpxA-like_sf"/>
</dbReference>
<gene>
    <name evidence="5" type="primary">glgD</name>
    <name evidence="5" type="ORF">ACFFLI_04390</name>
</gene>
<dbReference type="Proteomes" id="UP001589691">
    <property type="component" value="Unassembled WGS sequence"/>
</dbReference>
<keyword evidence="5" id="KW-0548">Nucleotidyltransferase</keyword>
<dbReference type="Pfam" id="PF24894">
    <property type="entry name" value="Hexapep_GlmU"/>
    <property type="match status" value="1"/>
</dbReference>
<sequence length="389" mass="42354">MRPASVSAIINLLEPAAALAPLTAARPVGMLPFGGRYRLIDFRLSSIVNAGIKNVLVTLPRSGRSVADHLRSGHDWNLNTIQGGLFLSPYNDLKLIAPEKKLALIHHYYDDSIVFLKRSHSEYTVVMSTRNVGNIDLKALLRYHQERDSAITAVYKRIAPDQLVAPNTVLSLTATGLATAVVPLKQVQWQPTEAVAKSMAVYLLSTVDLIDLLQAANQRGDLVNLEQLMRQAVAQNQTNAFEYTGFQANIHDLHSYFAANLALLDDANFRALFESSRRIYTKTHNEIPTYFADGARCHNCLCGPGGTIAGQVRHSVLARNVSVAAGAVVTNAVIMAGSRVGAGSQLTNVIVDKDAVIGPNLILKGTPKQPLVIQKGQQVFQQTEVMSRD</sequence>
<dbReference type="SUPFAM" id="SSF51161">
    <property type="entry name" value="Trimeric LpxA-like enzymes"/>
    <property type="match status" value="1"/>
</dbReference>
<dbReference type="InterPro" id="IPR056818">
    <property type="entry name" value="GlmU/GlgC-like_hexapep"/>
</dbReference>
<dbReference type="Gene3D" id="2.160.10.10">
    <property type="entry name" value="Hexapeptide repeat proteins"/>
    <property type="match status" value="1"/>
</dbReference>
<dbReference type="CDD" id="cd04651">
    <property type="entry name" value="LbH_G1P_AT_C"/>
    <property type="match status" value="1"/>
</dbReference>
<dbReference type="PANTHER" id="PTHR43523">
    <property type="entry name" value="GLUCOSE-1-PHOSPHATE ADENYLYLTRANSFERASE-RELATED"/>
    <property type="match status" value="1"/>
</dbReference>
<dbReference type="Gene3D" id="3.90.550.10">
    <property type="entry name" value="Spore Coat Polysaccharide Biosynthesis Protein SpsA, Chain A"/>
    <property type="match status" value="1"/>
</dbReference>
<accession>A0ABV5WSI5</accession>
<evidence type="ECO:0000256" key="2">
    <source>
        <dbReference type="ARBA" id="ARBA00023056"/>
    </source>
</evidence>
<feature type="domain" description="Glucose-1-phosphate adenylyltransferase/Bifunctional protein GlmU-like C-terminal hexapeptide" evidence="4">
    <location>
        <begin position="297"/>
        <end position="361"/>
    </location>
</feature>
<dbReference type="EMBL" id="JBHLZY010000009">
    <property type="protein sequence ID" value="MFB9769115.1"/>
    <property type="molecule type" value="Genomic_DNA"/>
</dbReference>
<keyword evidence="2" id="KW-0320">Glycogen biosynthesis</keyword>
<comment type="similarity">
    <text evidence="1">Belongs to the bacterial/plant glucose-1-phosphate adenylyltransferase family.</text>
</comment>
<dbReference type="Pfam" id="PF00483">
    <property type="entry name" value="NTP_transferase"/>
    <property type="match status" value="1"/>
</dbReference>
<dbReference type="InterPro" id="IPR029044">
    <property type="entry name" value="Nucleotide-diphossugar_trans"/>
</dbReference>
<dbReference type="InterPro" id="IPR005835">
    <property type="entry name" value="NTP_transferase_dom"/>
</dbReference>
<comment type="caution">
    <text evidence="5">The sequence shown here is derived from an EMBL/GenBank/DDBJ whole genome shotgun (WGS) entry which is preliminary data.</text>
</comment>
<protein>
    <submittedName>
        <fullName evidence="5">Glucose-1-phosphate adenylyltransferase subunit GlgD</fullName>
        <ecNumber evidence="5">2.7.7.27</ecNumber>
    </submittedName>
</protein>
<evidence type="ECO:0000256" key="1">
    <source>
        <dbReference type="ARBA" id="ARBA00010443"/>
    </source>
</evidence>
<keyword evidence="5" id="KW-0808">Transferase</keyword>
<reference evidence="5 6" key="1">
    <citation type="submission" date="2024-09" db="EMBL/GenBank/DDBJ databases">
        <authorList>
            <person name="Sun Q."/>
            <person name="Mori K."/>
        </authorList>
    </citation>
    <scope>NUCLEOTIDE SEQUENCE [LARGE SCALE GENOMIC DNA]</scope>
    <source>
        <strain evidence="5 6">TBRC 4576</strain>
    </source>
</reference>
<dbReference type="InterPro" id="IPR011832">
    <property type="entry name" value="GlgDAde_trans"/>
</dbReference>
<name>A0ABV5WSI5_9LACO</name>